<dbReference type="EMBL" id="BGPR01000546">
    <property type="protein sequence ID" value="GBM25791.1"/>
    <property type="molecule type" value="Genomic_DNA"/>
</dbReference>
<evidence type="ECO:0000313" key="1">
    <source>
        <dbReference type="EMBL" id="GBM25791.1"/>
    </source>
</evidence>
<evidence type="ECO:0000313" key="2">
    <source>
        <dbReference type="Proteomes" id="UP000499080"/>
    </source>
</evidence>
<gene>
    <name evidence="1" type="ORF">AVEN_188388_1</name>
</gene>
<proteinExistence type="predicted"/>
<dbReference type="AlphaFoldDB" id="A0A4Y2EA44"/>
<reference evidence="1 2" key="1">
    <citation type="journal article" date="2019" name="Sci. Rep.">
        <title>Orb-weaving spider Araneus ventricosus genome elucidates the spidroin gene catalogue.</title>
        <authorList>
            <person name="Kono N."/>
            <person name="Nakamura H."/>
            <person name="Ohtoshi R."/>
            <person name="Moran D.A.P."/>
            <person name="Shinohara A."/>
            <person name="Yoshida Y."/>
            <person name="Fujiwara M."/>
            <person name="Mori M."/>
            <person name="Tomita M."/>
            <person name="Arakawa K."/>
        </authorList>
    </citation>
    <scope>NUCLEOTIDE SEQUENCE [LARGE SCALE GENOMIC DNA]</scope>
</reference>
<sequence>MNRSIPNWTRVPHIDCSVPCMVTQEYQNTLIVNGAWTKSYCPADLVRSSATLAPGQLPAQEVLGRHWTICQTPSLCIIEQLSLTYRLLSDAFV</sequence>
<organism evidence="1 2">
    <name type="scientific">Araneus ventricosus</name>
    <name type="common">Orbweaver spider</name>
    <name type="synonym">Epeira ventricosa</name>
    <dbReference type="NCBI Taxonomy" id="182803"/>
    <lineage>
        <taxon>Eukaryota</taxon>
        <taxon>Metazoa</taxon>
        <taxon>Ecdysozoa</taxon>
        <taxon>Arthropoda</taxon>
        <taxon>Chelicerata</taxon>
        <taxon>Arachnida</taxon>
        <taxon>Araneae</taxon>
        <taxon>Araneomorphae</taxon>
        <taxon>Entelegynae</taxon>
        <taxon>Araneoidea</taxon>
        <taxon>Araneidae</taxon>
        <taxon>Araneus</taxon>
    </lineage>
</organism>
<protein>
    <submittedName>
        <fullName evidence="1">Uncharacterized protein</fullName>
    </submittedName>
</protein>
<dbReference type="Proteomes" id="UP000499080">
    <property type="component" value="Unassembled WGS sequence"/>
</dbReference>
<accession>A0A4Y2EA44</accession>
<comment type="caution">
    <text evidence="1">The sequence shown here is derived from an EMBL/GenBank/DDBJ whole genome shotgun (WGS) entry which is preliminary data.</text>
</comment>
<name>A0A4Y2EA44_ARAVE</name>
<keyword evidence="2" id="KW-1185">Reference proteome</keyword>